<keyword evidence="2" id="KW-1133">Transmembrane helix</keyword>
<evidence type="ECO:0000256" key="3">
    <source>
        <dbReference type="SAM" id="SignalP"/>
    </source>
</evidence>
<accession>A0AAN6P3W2</accession>
<keyword evidence="5" id="KW-1185">Reference proteome</keyword>
<feature type="compositionally biased region" description="Low complexity" evidence="1">
    <location>
        <begin position="187"/>
        <end position="242"/>
    </location>
</feature>
<dbReference type="EMBL" id="MU854960">
    <property type="protein sequence ID" value="KAK4031224.1"/>
    <property type="molecule type" value="Genomic_DNA"/>
</dbReference>
<feature type="compositionally biased region" description="Low complexity" evidence="1">
    <location>
        <begin position="507"/>
        <end position="518"/>
    </location>
</feature>
<comment type="caution">
    <text evidence="4">The sequence shown here is derived from an EMBL/GenBank/DDBJ whole genome shotgun (WGS) entry which is preliminary data.</text>
</comment>
<proteinExistence type="predicted"/>
<feature type="compositionally biased region" description="Low complexity" evidence="1">
    <location>
        <begin position="315"/>
        <end position="325"/>
    </location>
</feature>
<protein>
    <submittedName>
        <fullName evidence="4">Uncharacterized protein</fullName>
    </submittedName>
</protein>
<feature type="region of interest" description="Disordered" evidence="1">
    <location>
        <begin position="368"/>
        <end position="591"/>
    </location>
</feature>
<gene>
    <name evidence="4" type="ORF">C8A01DRAFT_42295</name>
</gene>
<feature type="transmembrane region" description="Helical" evidence="2">
    <location>
        <begin position="253"/>
        <end position="277"/>
    </location>
</feature>
<name>A0AAN6P3W2_9PEZI</name>
<feature type="compositionally biased region" description="Gly residues" evidence="1">
    <location>
        <begin position="519"/>
        <end position="537"/>
    </location>
</feature>
<feature type="compositionally biased region" description="Low complexity" evidence="1">
    <location>
        <begin position="480"/>
        <end position="493"/>
    </location>
</feature>
<feature type="compositionally biased region" description="Gly residues" evidence="1">
    <location>
        <begin position="570"/>
        <end position="579"/>
    </location>
</feature>
<dbReference type="CDD" id="cd12087">
    <property type="entry name" value="TM_EGFR-like"/>
    <property type="match status" value="1"/>
</dbReference>
<evidence type="ECO:0000256" key="1">
    <source>
        <dbReference type="SAM" id="MobiDB-lite"/>
    </source>
</evidence>
<feature type="compositionally biased region" description="Low complexity" evidence="1">
    <location>
        <begin position="411"/>
        <end position="421"/>
    </location>
</feature>
<evidence type="ECO:0000313" key="5">
    <source>
        <dbReference type="Proteomes" id="UP001303115"/>
    </source>
</evidence>
<feature type="region of interest" description="Disordered" evidence="1">
    <location>
        <begin position="170"/>
        <end position="250"/>
    </location>
</feature>
<dbReference type="Proteomes" id="UP001303115">
    <property type="component" value="Unassembled WGS sequence"/>
</dbReference>
<feature type="signal peptide" evidence="3">
    <location>
        <begin position="1"/>
        <end position="20"/>
    </location>
</feature>
<keyword evidence="2" id="KW-0472">Membrane</keyword>
<evidence type="ECO:0000313" key="4">
    <source>
        <dbReference type="EMBL" id="KAK4031224.1"/>
    </source>
</evidence>
<feature type="compositionally biased region" description="Polar residues" evidence="1">
    <location>
        <begin position="376"/>
        <end position="392"/>
    </location>
</feature>
<feature type="chain" id="PRO_5042812108" evidence="3">
    <location>
        <begin position="21"/>
        <end position="591"/>
    </location>
</feature>
<dbReference type="AlphaFoldDB" id="A0AAN6P3W2"/>
<keyword evidence="3" id="KW-0732">Signal</keyword>
<feature type="compositionally biased region" description="Polar residues" evidence="1">
    <location>
        <begin position="453"/>
        <end position="467"/>
    </location>
</feature>
<sequence>MGLQLLYGAALFGASVQAFAFLPRPTAPFQARPLENGWSPAPTAAPDATLFRRQISLPSNYLIAPDNTCGFINGNSKSVYSCVNDDEQCAFIPSSGKVPGAAGCCKGKDCSFRISCVERSDMDDCNDACQSDALTLKCTGAARFCNTIAFPGGVTDYYCSAKQTSILKAQTTHSGDKSRTMLSVTPTTSSTTKKSTSSTSTKSSSSSTTSETSSDVPASSTEPPATSSTDADRASAATSSTDPVASDAPATPVGAIVGGVLGGIALIALAIFGAVILRQHKKKSMAMSELPPPQPFMAEPTFPRTQPPAASYGQDSSSYRMSDYPSSSTATPAHMYATPAAAAAGVGVGAGAAAAAAGAAGAGAFNAYHNNHHPTRQNSSYHDPSPMTTPGGSPQPQYAHQPHAPPPLPAPSYYSHSPHSSQSHHHHPSGNDGAWAGAASTMVVEDPPDRRSTSTPVSTYNGTTPVSPASALGPMPGESQQQYHQQQQQQQQHGSGGMGGVPLILQPGMGYRPYRPGGNTAGAGAGGSTSGSTGGGSVMAVPRKAVSGSSSPSPPPPPPSGQGQSPPAAGQGGGGGAGGEQQHQHAAFELP</sequence>
<feature type="region of interest" description="Disordered" evidence="1">
    <location>
        <begin position="299"/>
        <end position="325"/>
    </location>
</feature>
<keyword evidence="2" id="KW-0812">Transmembrane</keyword>
<reference evidence="5" key="1">
    <citation type="journal article" date="2023" name="Mol. Phylogenet. Evol.">
        <title>Genome-scale phylogeny and comparative genomics of the fungal order Sordariales.</title>
        <authorList>
            <person name="Hensen N."/>
            <person name="Bonometti L."/>
            <person name="Westerberg I."/>
            <person name="Brannstrom I.O."/>
            <person name="Guillou S."/>
            <person name="Cros-Aarteil S."/>
            <person name="Calhoun S."/>
            <person name="Haridas S."/>
            <person name="Kuo A."/>
            <person name="Mondo S."/>
            <person name="Pangilinan J."/>
            <person name="Riley R."/>
            <person name="LaButti K."/>
            <person name="Andreopoulos B."/>
            <person name="Lipzen A."/>
            <person name="Chen C."/>
            <person name="Yan M."/>
            <person name="Daum C."/>
            <person name="Ng V."/>
            <person name="Clum A."/>
            <person name="Steindorff A."/>
            <person name="Ohm R.A."/>
            <person name="Martin F."/>
            <person name="Silar P."/>
            <person name="Natvig D.O."/>
            <person name="Lalanne C."/>
            <person name="Gautier V."/>
            <person name="Ament-Velasquez S.L."/>
            <person name="Kruys A."/>
            <person name="Hutchinson M.I."/>
            <person name="Powell A.J."/>
            <person name="Barry K."/>
            <person name="Miller A.N."/>
            <person name="Grigoriev I.V."/>
            <person name="Debuchy R."/>
            <person name="Gladieux P."/>
            <person name="Hiltunen Thoren M."/>
            <person name="Johannesson H."/>
        </authorList>
    </citation>
    <scope>NUCLEOTIDE SEQUENCE [LARGE SCALE GENOMIC DNA]</scope>
    <source>
        <strain evidence="5">CBS 284.82</strain>
    </source>
</reference>
<organism evidence="4 5">
    <name type="scientific">Parachaetomium inaequale</name>
    <dbReference type="NCBI Taxonomy" id="2588326"/>
    <lineage>
        <taxon>Eukaryota</taxon>
        <taxon>Fungi</taxon>
        <taxon>Dikarya</taxon>
        <taxon>Ascomycota</taxon>
        <taxon>Pezizomycotina</taxon>
        <taxon>Sordariomycetes</taxon>
        <taxon>Sordariomycetidae</taxon>
        <taxon>Sordariales</taxon>
        <taxon>Chaetomiaceae</taxon>
        <taxon>Parachaetomium</taxon>
    </lineage>
</organism>
<evidence type="ECO:0000256" key="2">
    <source>
        <dbReference type="SAM" id="Phobius"/>
    </source>
</evidence>